<dbReference type="Proteomes" id="UP000299102">
    <property type="component" value="Unassembled WGS sequence"/>
</dbReference>
<proteinExistence type="predicted"/>
<gene>
    <name evidence="1" type="ORF">EVAR_78921_1</name>
</gene>
<comment type="caution">
    <text evidence="1">The sequence shown here is derived from an EMBL/GenBank/DDBJ whole genome shotgun (WGS) entry which is preliminary data.</text>
</comment>
<sequence length="148" mass="15891">MSIPKRPLIRHPVPRLCMETNRAADHCRPALYGVRGPNMSSFLVKRVPIPPPVLPSKFLAVPASSRTTLAPPDVESSGMRRAISLSDLAARPTPAPRLPPQVAALHHSWTSATSGLRGLFLITCRQNFFVCEAPSGARPLAVADVADA</sequence>
<name>A0A4C1U2K3_EUMVA</name>
<evidence type="ECO:0000313" key="1">
    <source>
        <dbReference type="EMBL" id="GBP20542.1"/>
    </source>
</evidence>
<organism evidence="1 2">
    <name type="scientific">Eumeta variegata</name>
    <name type="common">Bagworm moth</name>
    <name type="synonym">Eumeta japonica</name>
    <dbReference type="NCBI Taxonomy" id="151549"/>
    <lineage>
        <taxon>Eukaryota</taxon>
        <taxon>Metazoa</taxon>
        <taxon>Ecdysozoa</taxon>
        <taxon>Arthropoda</taxon>
        <taxon>Hexapoda</taxon>
        <taxon>Insecta</taxon>
        <taxon>Pterygota</taxon>
        <taxon>Neoptera</taxon>
        <taxon>Endopterygota</taxon>
        <taxon>Lepidoptera</taxon>
        <taxon>Glossata</taxon>
        <taxon>Ditrysia</taxon>
        <taxon>Tineoidea</taxon>
        <taxon>Psychidae</taxon>
        <taxon>Oiketicinae</taxon>
        <taxon>Eumeta</taxon>
    </lineage>
</organism>
<evidence type="ECO:0000313" key="2">
    <source>
        <dbReference type="Proteomes" id="UP000299102"/>
    </source>
</evidence>
<keyword evidence="2" id="KW-1185">Reference proteome</keyword>
<protein>
    <submittedName>
        <fullName evidence="1">Uncharacterized protein</fullName>
    </submittedName>
</protein>
<accession>A0A4C1U2K3</accession>
<reference evidence="1 2" key="1">
    <citation type="journal article" date="2019" name="Commun. Biol.">
        <title>The bagworm genome reveals a unique fibroin gene that provides high tensile strength.</title>
        <authorList>
            <person name="Kono N."/>
            <person name="Nakamura H."/>
            <person name="Ohtoshi R."/>
            <person name="Tomita M."/>
            <person name="Numata K."/>
            <person name="Arakawa K."/>
        </authorList>
    </citation>
    <scope>NUCLEOTIDE SEQUENCE [LARGE SCALE GENOMIC DNA]</scope>
</reference>
<dbReference type="EMBL" id="BGZK01000119">
    <property type="protein sequence ID" value="GBP20542.1"/>
    <property type="molecule type" value="Genomic_DNA"/>
</dbReference>
<dbReference type="AlphaFoldDB" id="A0A4C1U2K3"/>